<dbReference type="GO" id="GO:0007140">
    <property type="term" value="P:male meiotic nuclear division"/>
    <property type="evidence" value="ECO:0007669"/>
    <property type="project" value="InterPro"/>
</dbReference>
<dbReference type="AlphaFoldDB" id="A0A843XI95"/>
<proteinExistence type="predicted"/>
<feature type="compositionally biased region" description="Basic and acidic residues" evidence="1">
    <location>
        <begin position="134"/>
        <end position="146"/>
    </location>
</feature>
<dbReference type="InterPro" id="IPR039933">
    <property type="entry name" value="XRI1"/>
</dbReference>
<evidence type="ECO:0000256" key="1">
    <source>
        <dbReference type="SAM" id="MobiDB-lite"/>
    </source>
</evidence>
<keyword evidence="3" id="KW-1185">Reference proteome</keyword>
<reference evidence="2" key="1">
    <citation type="submission" date="2017-07" db="EMBL/GenBank/DDBJ databases">
        <title>Taro Niue Genome Assembly and Annotation.</title>
        <authorList>
            <person name="Atibalentja N."/>
            <person name="Keating K."/>
            <person name="Fields C.J."/>
        </authorList>
    </citation>
    <scope>NUCLEOTIDE SEQUENCE</scope>
    <source>
        <strain evidence="2">Niue_2</strain>
        <tissue evidence="2">Leaf</tissue>
    </source>
</reference>
<evidence type="ECO:0000313" key="2">
    <source>
        <dbReference type="EMBL" id="MQM19066.1"/>
    </source>
</evidence>
<dbReference type="PANTHER" id="PTHR33385">
    <property type="entry name" value="PROTEIN XRI1"/>
    <property type="match status" value="1"/>
</dbReference>
<evidence type="ECO:0008006" key="4">
    <source>
        <dbReference type="Google" id="ProtNLM"/>
    </source>
</evidence>
<dbReference type="EMBL" id="NMUH01008631">
    <property type="protein sequence ID" value="MQM19066.1"/>
    <property type="molecule type" value="Genomic_DNA"/>
</dbReference>
<dbReference type="Proteomes" id="UP000652761">
    <property type="component" value="Unassembled WGS sequence"/>
</dbReference>
<dbReference type="OrthoDB" id="691244at2759"/>
<evidence type="ECO:0000313" key="3">
    <source>
        <dbReference type="Proteomes" id="UP000652761"/>
    </source>
</evidence>
<sequence length="302" mass="33000">MMMACDDYYSLGSQLPSLAWNLDDLGAVTGAEFGGGVEILNEHVRVVQPPETTELSTGYLEDAVAQWSDRCKRRRTLHFPHDPAEAMEDAIVEDLVQGFWNSNCHFDTFASGLNTLTENNIVTVSGDPSLSSIPRKEATTTEEHNGPKLISDQELFSSSSTSFSSSSKDALQTKPNVVHGKRTTATRPTASLSSAGFPPARHNFPLKEMEDAKIRKNKVTTRVVYPFAVVRPGGVDGGVTLKDINRRLLMRPTRPVRHPVGEFACLPYVSGYRPGLSGKAVVGITRIQTRGRGTITIIRTKG</sequence>
<protein>
    <recommendedName>
        <fullName evidence="4">Protein XRI1</fullName>
    </recommendedName>
</protein>
<dbReference type="GO" id="GO:0007143">
    <property type="term" value="P:female meiotic nuclear division"/>
    <property type="evidence" value="ECO:0007669"/>
    <property type="project" value="InterPro"/>
</dbReference>
<feature type="region of interest" description="Disordered" evidence="1">
    <location>
        <begin position="126"/>
        <end position="155"/>
    </location>
</feature>
<organism evidence="2 3">
    <name type="scientific">Colocasia esculenta</name>
    <name type="common">Wild taro</name>
    <name type="synonym">Arum esculentum</name>
    <dbReference type="NCBI Taxonomy" id="4460"/>
    <lineage>
        <taxon>Eukaryota</taxon>
        <taxon>Viridiplantae</taxon>
        <taxon>Streptophyta</taxon>
        <taxon>Embryophyta</taxon>
        <taxon>Tracheophyta</taxon>
        <taxon>Spermatophyta</taxon>
        <taxon>Magnoliopsida</taxon>
        <taxon>Liliopsida</taxon>
        <taxon>Araceae</taxon>
        <taxon>Aroideae</taxon>
        <taxon>Colocasieae</taxon>
        <taxon>Colocasia</taxon>
    </lineage>
</organism>
<accession>A0A843XI95</accession>
<gene>
    <name evidence="2" type="ORF">Taro_052066</name>
</gene>
<comment type="caution">
    <text evidence="2">The sequence shown here is derived from an EMBL/GenBank/DDBJ whole genome shotgun (WGS) entry which is preliminary data.</text>
</comment>
<dbReference type="PANTHER" id="PTHR33385:SF18">
    <property type="entry name" value="XRI1-LIKE PROTEIN"/>
    <property type="match status" value="1"/>
</dbReference>
<name>A0A843XI95_COLES</name>